<dbReference type="EMBL" id="BMSL01000009">
    <property type="protein sequence ID" value="GGS42714.1"/>
    <property type="molecule type" value="Genomic_DNA"/>
</dbReference>
<feature type="domain" description="ANTAR" evidence="5">
    <location>
        <begin position="44"/>
        <end position="105"/>
    </location>
</feature>
<dbReference type="InterPro" id="IPR052016">
    <property type="entry name" value="Bact_Sigma-Reg"/>
</dbReference>
<dbReference type="AlphaFoldDB" id="A0A918GJT6"/>
<dbReference type="Pfam" id="PF07228">
    <property type="entry name" value="SpoIIE"/>
    <property type="match status" value="1"/>
</dbReference>
<dbReference type="PANTHER" id="PTHR43156:SF2">
    <property type="entry name" value="STAGE II SPORULATION PROTEIN E"/>
    <property type="match status" value="1"/>
</dbReference>
<evidence type="ECO:0000256" key="2">
    <source>
        <dbReference type="ARBA" id="ARBA00023015"/>
    </source>
</evidence>
<accession>A0A918GJT6</accession>
<feature type="region of interest" description="Disordered" evidence="4">
    <location>
        <begin position="110"/>
        <end position="150"/>
    </location>
</feature>
<dbReference type="SUPFAM" id="SSF55781">
    <property type="entry name" value="GAF domain-like"/>
    <property type="match status" value="1"/>
</dbReference>
<dbReference type="SUPFAM" id="SSF81606">
    <property type="entry name" value="PP2C-like"/>
    <property type="match status" value="1"/>
</dbReference>
<feature type="compositionally biased region" description="Basic and acidic residues" evidence="4">
    <location>
        <begin position="1"/>
        <end position="22"/>
    </location>
</feature>
<dbReference type="SMART" id="SM00331">
    <property type="entry name" value="PP2C_SIG"/>
    <property type="match status" value="1"/>
</dbReference>
<feature type="region of interest" description="Disordered" evidence="4">
    <location>
        <begin position="1"/>
        <end position="34"/>
    </location>
</feature>
<evidence type="ECO:0000256" key="4">
    <source>
        <dbReference type="SAM" id="MobiDB-lite"/>
    </source>
</evidence>
<dbReference type="Gene3D" id="1.10.10.10">
    <property type="entry name" value="Winged helix-like DNA-binding domain superfamily/Winged helix DNA-binding domain"/>
    <property type="match status" value="1"/>
</dbReference>
<organism evidence="6 7">
    <name type="scientific">Streptomyces griseoviridis</name>
    <dbReference type="NCBI Taxonomy" id="45398"/>
    <lineage>
        <taxon>Bacteria</taxon>
        <taxon>Bacillati</taxon>
        <taxon>Actinomycetota</taxon>
        <taxon>Actinomycetes</taxon>
        <taxon>Kitasatosporales</taxon>
        <taxon>Streptomycetaceae</taxon>
        <taxon>Streptomyces</taxon>
    </lineage>
</organism>
<feature type="compositionally biased region" description="Low complexity" evidence="4">
    <location>
        <begin position="110"/>
        <end position="125"/>
    </location>
</feature>
<dbReference type="GO" id="GO:0016791">
    <property type="term" value="F:phosphatase activity"/>
    <property type="evidence" value="ECO:0007669"/>
    <property type="project" value="TreeGrafter"/>
</dbReference>
<dbReference type="Gene3D" id="3.60.40.10">
    <property type="entry name" value="PPM-type phosphatase domain"/>
    <property type="match status" value="1"/>
</dbReference>
<keyword evidence="1" id="KW-0378">Hydrolase</keyword>
<name>A0A918GJT6_STRGD</name>
<dbReference type="SMART" id="SM01012">
    <property type="entry name" value="ANTAR"/>
    <property type="match status" value="1"/>
</dbReference>
<dbReference type="InterPro" id="IPR001932">
    <property type="entry name" value="PPM-type_phosphatase-like_dom"/>
</dbReference>
<feature type="compositionally biased region" description="Low complexity" evidence="4">
    <location>
        <begin position="25"/>
        <end position="34"/>
    </location>
</feature>
<dbReference type="PROSITE" id="PS50921">
    <property type="entry name" value="ANTAR"/>
    <property type="match status" value="1"/>
</dbReference>
<feature type="compositionally biased region" description="Low complexity" evidence="4">
    <location>
        <begin position="139"/>
        <end position="150"/>
    </location>
</feature>
<dbReference type="InterPro" id="IPR036388">
    <property type="entry name" value="WH-like_DNA-bd_sf"/>
</dbReference>
<dbReference type="InterPro" id="IPR005561">
    <property type="entry name" value="ANTAR"/>
</dbReference>
<dbReference type="Gene3D" id="3.30.450.40">
    <property type="match status" value="1"/>
</dbReference>
<evidence type="ECO:0000313" key="6">
    <source>
        <dbReference type="EMBL" id="GGS42714.1"/>
    </source>
</evidence>
<dbReference type="GO" id="GO:0003723">
    <property type="term" value="F:RNA binding"/>
    <property type="evidence" value="ECO:0007669"/>
    <property type="project" value="InterPro"/>
</dbReference>
<reference evidence="6" key="2">
    <citation type="submission" date="2020-09" db="EMBL/GenBank/DDBJ databases">
        <authorList>
            <person name="Sun Q."/>
            <person name="Ohkuma M."/>
        </authorList>
    </citation>
    <scope>NUCLEOTIDE SEQUENCE</scope>
    <source>
        <strain evidence="6">JCM 4234</strain>
    </source>
</reference>
<evidence type="ECO:0000313" key="7">
    <source>
        <dbReference type="Proteomes" id="UP000653493"/>
    </source>
</evidence>
<proteinExistence type="predicted"/>
<dbReference type="InterPro" id="IPR029016">
    <property type="entry name" value="GAF-like_dom_sf"/>
</dbReference>
<evidence type="ECO:0000256" key="1">
    <source>
        <dbReference type="ARBA" id="ARBA00022801"/>
    </source>
</evidence>
<sequence>MDGGDERVCEDGPMCDAHDVTSEHATPAGADTAPDDLTTLAEVVARQRVEMDRLRDLAATTAVVERAKGAEMALRGCSAEEAREALVQRARERRRTLLEECWVTLGTLGAPAPRGPGRSPEPAVAAGGGPVPCSPAPGVPSASPAPDDVPAAPARLARALLRVGSPRELARCLLEHLAPEYGADAVLLYVRLPSGALELAGHCGIDDALAAQWRQVPPLGGLAAPDALATGEARWLEEFDRDRERYLLIGDPPERWRSRAWLPVPAGKGARYCLGVLRRDGGAFSPADRERLRAVAELCAGRLRAFGTRQEPAADAAAVQRVFDALPVEALLLTPLRSPSGEVRDCRIDAATDRAGRVTGRTGAELVGRRFLECFPALAGEPLWPACLTTLATGTPYEGEPFAHQDVVGGTAELSTYSVRVTPLDGGLVLTWLRHSASDRQEQRLADLQRLGDLGWVNWNLVTGEAGWSAQVFAIFGRDHVLGPVRLADVPALALPEDRPALHRALRGLRDDGRPCDVPFRSRVRAPAGVRHLRLVAEAATDADGTPVEVHGFVQDMTARRQAELALVASERAMLTQHDVLRAERTLAAQLQHALLPLPEGRLRLAGLRVEVSYAPAQSGVHVGGDWFSAIELPDGDALLVVGDVAGHGLDAVATMAQLRFTAKGMVITGSSLTGALTRLNALLLHSRDAHATASMVLARYERARHRLVWAQAGHLPPLLVRDGAARFLDRPRGMLLGATAATRYGEAACVLRPGDRLLLYTDGLIERPPENIDRGLERLARAAAAPGTDRPDADSLRPLLDALLEGEDRRDDVCVLDVRVPDEAA</sequence>
<dbReference type="InterPro" id="IPR035965">
    <property type="entry name" value="PAS-like_dom_sf"/>
</dbReference>
<dbReference type="Proteomes" id="UP000653493">
    <property type="component" value="Unassembled WGS sequence"/>
</dbReference>
<dbReference type="InterPro" id="IPR036457">
    <property type="entry name" value="PPM-type-like_dom_sf"/>
</dbReference>
<dbReference type="Gene3D" id="3.30.450.20">
    <property type="entry name" value="PAS domain"/>
    <property type="match status" value="2"/>
</dbReference>
<protein>
    <submittedName>
        <fullName evidence="6">Transcription antitermination regulator</fullName>
    </submittedName>
</protein>
<reference evidence="6" key="1">
    <citation type="journal article" date="2014" name="Int. J. Syst. Evol. Microbiol.">
        <title>Complete genome sequence of Corynebacterium casei LMG S-19264T (=DSM 44701T), isolated from a smear-ripened cheese.</title>
        <authorList>
            <consortium name="US DOE Joint Genome Institute (JGI-PGF)"/>
            <person name="Walter F."/>
            <person name="Albersmeier A."/>
            <person name="Kalinowski J."/>
            <person name="Ruckert C."/>
        </authorList>
    </citation>
    <scope>NUCLEOTIDE SEQUENCE</scope>
    <source>
        <strain evidence="6">JCM 4234</strain>
    </source>
</reference>
<dbReference type="PANTHER" id="PTHR43156">
    <property type="entry name" value="STAGE II SPORULATION PROTEIN E-RELATED"/>
    <property type="match status" value="1"/>
</dbReference>
<keyword evidence="3" id="KW-0804">Transcription</keyword>
<comment type="caution">
    <text evidence="6">The sequence shown here is derived from an EMBL/GenBank/DDBJ whole genome shotgun (WGS) entry which is preliminary data.</text>
</comment>
<dbReference type="SUPFAM" id="SSF55785">
    <property type="entry name" value="PYP-like sensor domain (PAS domain)"/>
    <property type="match status" value="2"/>
</dbReference>
<evidence type="ECO:0000256" key="3">
    <source>
        <dbReference type="ARBA" id="ARBA00023163"/>
    </source>
</evidence>
<keyword evidence="7" id="KW-1185">Reference proteome</keyword>
<keyword evidence="2" id="KW-0805">Transcription regulation</keyword>
<evidence type="ECO:0000259" key="5">
    <source>
        <dbReference type="PROSITE" id="PS50921"/>
    </source>
</evidence>
<dbReference type="Pfam" id="PF03861">
    <property type="entry name" value="ANTAR"/>
    <property type="match status" value="1"/>
</dbReference>
<gene>
    <name evidence="6" type="ORF">GCM10010238_35390</name>
</gene>